<feature type="domain" description="Peptidase M14" evidence="1">
    <location>
        <begin position="26"/>
        <end position="116"/>
    </location>
</feature>
<dbReference type="AlphaFoldDB" id="A0A8J4DML3"/>
<dbReference type="Proteomes" id="UP000619260">
    <property type="component" value="Unassembled WGS sequence"/>
</dbReference>
<gene>
    <name evidence="2" type="ORF">Val02_08010</name>
</gene>
<dbReference type="EMBL" id="BOPF01000002">
    <property type="protein sequence ID" value="GIJ43915.1"/>
    <property type="molecule type" value="Genomic_DNA"/>
</dbReference>
<dbReference type="Gene3D" id="3.40.630.10">
    <property type="entry name" value="Zn peptidases"/>
    <property type="match status" value="1"/>
</dbReference>
<dbReference type="GO" id="GO:0006508">
    <property type="term" value="P:proteolysis"/>
    <property type="evidence" value="ECO:0007669"/>
    <property type="project" value="InterPro"/>
</dbReference>
<keyword evidence="2" id="KW-0645">Protease</keyword>
<dbReference type="GO" id="GO:0004181">
    <property type="term" value="F:metallocarboxypeptidase activity"/>
    <property type="evidence" value="ECO:0007669"/>
    <property type="project" value="InterPro"/>
</dbReference>
<proteinExistence type="predicted"/>
<dbReference type="InterPro" id="IPR000834">
    <property type="entry name" value="Peptidase_M14"/>
</dbReference>
<evidence type="ECO:0000313" key="3">
    <source>
        <dbReference type="Proteomes" id="UP000619260"/>
    </source>
</evidence>
<keyword evidence="2" id="KW-0121">Carboxypeptidase</keyword>
<comment type="caution">
    <text evidence="2">The sequence shown here is derived from an EMBL/GenBank/DDBJ whole genome shotgun (WGS) entry which is preliminary data.</text>
</comment>
<accession>A0A8J4DML3</accession>
<keyword evidence="3" id="KW-1185">Reference proteome</keyword>
<protein>
    <submittedName>
        <fullName evidence="2">Zinc carboxypeptidase</fullName>
    </submittedName>
</protein>
<dbReference type="Pfam" id="PF00246">
    <property type="entry name" value="Peptidase_M14"/>
    <property type="match status" value="1"/>
</dbReference>
<sequence length="457" mass="49829">MIDELSEVIRSVPSADRFPTVDELAASVERLRAEHPDIITEHRIGTSRLGEPLSAMRVGDGPRHAIVFGGVHPNEPVGGLTAVHLVRTLAADAGLRARLGFTWHVIPCIDPDGMRLNEGWFAGPLSWGSYGRAFYRPAPDEQVEWTFPLRYKRAWFDRVLPETLALMRLIDDTRPALLCSLHNGEYGGVFYYLSRPEPELYDTLTAIPARLGLPLHTGEPEAPCIANYAPGVYGTINVADEYDYLESHGIDPVGALAGDSSAAYAARYGALTLVSEVPYWAHTDADDPAPTAVPYAQLLRERVAAVREVYATLQSVLSTVEGELSVGSPFLRACRSFVPSLDGLATREAERAADPAHARPATVAERFSGEAMLHQMRIRFGGMLLRAIEGEFAIGHATPVLRRQYALLSRAYDAWALEAETTTTPHTVPIGDLVAIQYAAILATAVHLRDAGRSTST</sequence>
<keyword evidence="2" id="KW-0378">Hydrolase</keyword>
<dbReference type="RefSeq" id="WP_203897440.1">
    <property type="nucleotide sequence ID" value="NZ_BOPF01000002.1"/>
</dbReference>
<name>A0A8J4DML3_9ACTN</name>
<dbReference type="GO" id="GO:0008270">
    <property type="term" value="F:zinc ion binding"/>
    <property type="evidence" value="ECO:0007669"/>
    <property type="project" value="InterPro"/>
</dbReference>
<evidence type="ECO:0000259" key="1">
    <source>
        <dbReference type="Pfam" id="PF00246"/>
    </source>
</evidence>
<evidence type="ECO:0000313" key="2">
    <source>
        <dbReference type="EMBL" id="GIJ43915.1"/>
    </source>
</evidence>
<dbReference type="SUPFAM" id="SSF53187">
    <property type="entry name" value="Zn-dependent exopeptidases"/>
    <property type="match status" value="1"/>
</dbReference>
<organism evidence="2 3">
    <name type="scientific">Virgisporangium aliadipatigenens</name>
    <dbReference type="NCBI Taxonomy" id="741659"/>
    <lineage>
        <taxon>Bacteria</taxon>
        <taxon>Bacillati</taxon>
        <taxon>Actinomycetota</taxon>
        <taxon>Actinomycetes</taxon>
        <taxon>Micromonosporales</taxon>
        <taxon>Micromonosporaceae</taxon>
        <taxon>Virgisporangium</taxon>
    </lineage>
</organism>
<reference evidence="2" key="1">
    <citation type="submission" date="2021-01" db="EMBL/GenBank/DDBJ databases">
        <title>Whole genome shotgun sequence of Virgisporangium aliadipatigenens NBRC 105644.</title>
        <authorList>
            <person name="Komaki H."/>
            <person name="Tamura T."/>
        </authorList>
    </citation>
    <scope>NUCLEOTIDE SEQUENCE</scope>
    <source>
        <strain evidence="2">NBRC 105644</strain>
    </source>
</reference>